<dbReference type="InterPro" id="IPR027417">
    <property type="entry name" value="P-loop_NTPase"/>
</dbReference>
<dbReference type="InterPro" id="IPR017871">
    <property type="entry name" value="ABC_transporter-like_CS"/>
</dbReference>
<keyword evidence="7" id="KW-1278">Translocase</keyword>
<feature type="domain" description="ABC transporter" evidence="9">
    <location>
        <begin position="267"/>
        <end position="511"/>
    </location>
</feature>
<evidence type="ECO:0000256" key="5">
    <source>
        <dbReference type="ARBA" id="ARBA00022741"/>
    </source>
</evidence>
<gene>
    <name evidence="10" type="ORF">XE03_1525</name>
</gene>
<evidence type="ECO:0000313" key="11">
    <source>
        <dbReference type="Proteomes" id="UP000053467"/>
    </source>
</evidence>
<keyword evidence="4" id="KW-0677">Repeat</keyword>
<dbReference type="PROSITE" id="PS50893">
    <property type="entry name" value="ABC_TRANSPORTER_2"/>
    <property type="match status" value="2"/>
</dbReference>
<evidence type="ECO:0000256" key="8">
    <source>
        <dbReference type="ARBA" id="ARBA00023136"/>
    </source>
</evidence>
<evidence type="ECO:0000256" key="2">
    <source>
        <dbReference type="ARBA" id="ARBA00022448"/>
    </source>
</evidence>
<keyword evidence="8" id="KW-0472">Membrane</keyword>
<organism evidence="10 11">
    <name type="scientific">candidate division TA06 bacterium 34_109</name>
    <dbReference type="NCBI Taxonomy" id="1635277"/>
    <lineage>
        <taxon>Bacteria</taxon>
        <taxon>Bacteria division TA06</taxon>
    </lineage>
</organism>
<name>A0A101I0I8_UNCT6</name>
<keyword evidence="6" id="KW-0067">ATP-binding</keyword>
<dbReference type="FunFam" id="3.40.50.300:FF:000127">
    <property type="entry name" value="Ribose import ATP-binding protein RbsA"/>
    <property type="match status" value="1"/>
</dbReference>
<protein>
    <submittedName>
        <fullName evidence="10">ABC transporter related protein</fullName>
    </submittedName>
</protein>
<dbReference type="Pfam" id="PF00005">
    <property type="entry name" value="ABC_tran"/>
    <property type="match status" value="2"/>
</dbReference>
<dbReference type="GO" id="GO:0016887">
    <property type="term" value="F:ATP hydrolysis activity"/>
    <property type="evidence" value="ECO:0007669"/>
    <property type="project" value="InterPro"/>
</dbReference>
<evidence type="ECO:0000256" key="1">
    <source>
        <dbReference type="ARBA" id="ARBA00004202"/>
    </source>
</evidence>
<dbReference type="GO" id="GO:0005524">
    <property type="term" value="F:ATP binding"/>
    <property type="evidence" value="ECO:0007669"/>
    <property type="project" value="UniProtKB-KW"/>
</dbReference>
<comment type="subcellular location">
    <subcellularLocation>
        <location evidence="1">Cell membrane</location>
        <topology evidence="1">Peripheral membrane protein</topology>
    </subcellularLocation>
</comment>
<dbReference type="CDD" id="cd03215">
    <property type="entry name" value="ABC_Carb_Monos_II"/>
    <property type="match status" value="1"/>
</dbReference>
<dbReference type="InterPro" id="IPR003439">
    <property type="entry name" value="ABC_transporter-like_ATP-bd"/>
</dbReference>
<evidence type="ECO:0000256" key="7">
    <source>
        <dbReference type="ARBA" id="ARBA00022967"/>
    </source>
</evidence>
<dbReference type="PANTHER" id="PTHR43790:SF9">
    <property type="entry name" value="GALACTOFURANOSE TRANSPORTER ATP-BINDING PROTEIN YTFR"/>
    <property type="match status" value="1"/>
</dbReference>
<dbReference type="SMART" id="SM00382">
    <property type="entry name" value="AAA"/>
    <property type="match status" value="2"/>
</dbReference>
<dbReference type="InterPro" id="IPR050107">
    <property type="entry name" value="ABC_carbohydrate_import_ATPase"/>
</dbReference>
<dbReference type="InterPro" id="IPR003593">
    <property type="entry name" value="AAA+_ATPase"/>
</dbReference>
<dbReference type="EMBL" id="LGGX01000020">
    <property type="protein sequence ID" value="KUK86393.1"/>
    <property type="molecule type" value="Genomic_DNA"/>
</dbReference>
<dbReference type="PANTHER" id="PTHR43790">
    <property type="entry name" value="CARBOHYDRATE TRANSPORT ATP-BINDING PROTEIN MG119-RELATED"/>
    <property type="match status" value="1"/>
</dbReference>
<dbReference type="GO" id="GO:0005886">
    <property type="term" value="C:plasma membrane"/>
    <property type="evidence" value="ECO:0007669"/>
    <property type="project" value="UniProtKB-SubCell"/>
</dbReference>
<comment type="caution">
    <text evidence="10">The sequence shown here is derived from an EMBL/GenBank/DDBJ whole genome shotgun (WGS) entry which is preliminary data.</text>
</comment>
<evidence type="ECO:0000256" key="4">
    <source>
        <dbReference type="ARBA" id="ARBA00022737"/>
    </source>
</evidence>
<accession>A0A101I0I8</accession>
<dbReference type="CDD" id="cd03216">
    <property type="entry name" value="ABC_Carb_Monos_I"/>
    <property type="match status" value="1"/>
</dbReference>
<proteinExistence type="predicted"/>
<dbReference type="Proteomes" id="UP000053467">
    <property type="component" value="Unassembled WGS sequence"/>
</dbReference>
<keyword evidence="5" id="KW-0547">Nucleotide-binding</keyword>
<dbReference type="AlphaFoldDB" id="A0A101I0I8"/>
<keyword evidence="3" id="KW-1003">Cell membrane</keyword>
<feature type="domain" description="ABC transporter" evidence="9">
    <location>
        <begin position="9"/>
        <end position="250"/>
    </location>
</feature>
<evidence type="ECO:0000256" key="6">
    <source>
        <dbReference type="ARBA" id="ARBA00022840"/>
    </source>
</evidence>
<evidence type="ECO:0000313" key="10">
    <source>
        <dbReference type="EMBL" id="KUK86393.1"/>
    </source>
</evidence>
<dbReference type="SUPFAM" id="SSF52540">
    <property type="entry name" value="P-loop containing nucleoside triphosphate hydrolases"/>
    <property type="match status" value="2"/>
</dbReference>
<evidence type="ECO:0000259" key="9">
    <source>
        <dbReference type="PROSITE" id="PS50893"/>
    </source>
</evidence>
<sequence>MGNNVKSYLEMREITKTYRTYDHAVVVALKGANLRVRKGTVHAVLGENGAGKTTLMEILAGVLKKDSGTIYFKGQKLEVENASQAFAQGIGMVHQRLSLIEDFTVAENIVLGIEPTNRLGIINLEQIEKKVSKFFQESGFALEASGIVNTLSIGQRQKVEIMRALYRGADLLILDEPTSALTEQEVQDLFRLINVFKKQGKTIIFITHKIEEVLDIADELTVLRKGRTIGEGQIKDFSKKEIIQMIMGEPISLRIERIPLRKGKILLSVRDLSVSSNGNLERVKNISFDLKEGEITAIAGVSGNGQKELVEAIFGLRLPATGKILVNSKDITNLLPRGRREMGISYIPEDRMNLGSSLKSSLMENVIVDKYYKPPFSERGWRQIDLCKKYAEKLVSNYNIKIPDVDCCVGTLSGGNIQRVIIARELTTDFTILIAQEPTMGLDLGSIKYVYNLLLEMRNEGKTILLLTSDMDEIINLSDRILVMYRGEIVANLDNNLKPITKEEIGEYMLGIKRQNHIELLG</sequence>
<reference evidence="11" key="1">
    <citation type="journal article" date="2015" name="MBio">
        <title>Genome-Resolved Metagenomic Analysis Reveals Roles for Candidate Phyla and Other Microbial Community Members in Biogeochemical Transformations in Oil Reservoirs.</title>
        <authorList>
            <person name="Hu P."/>
            <person name="Tom L."/>
            <person name="Singh A."/>
            <person name="Thomas B.C."/>
            <person name="Baker B.J."/>
            <person name="Piceno Y.M."/>
            <person name="Andersen G.L."/>
            <person name="Banfield J.F."/>
        </authorList>
    </citation>
    <scope>NUCLEOTIDE SEQUENCE [LARGE SCALE GENOMIC DNA]</scope>
</reference>
<dbReference type="Gene3D" id="3.40.50.300">
    <property type="entry name" value="P-loop containing nucleotide triphosphate hydrolases"/>
    <property type="match status" value="2"/>
</dbReference>
<keyword evidence="2" id="KW-0813">Transport</keyword>
<dbReference type="PROSITE" id="PS00211">
    <property type="entry name" value="ABC_TRANSPORTER_1"/>
    <property type="match status" value="1"/>
</dbReference>
<evidence type="ECO:0000256" key="3">
    <source>
        <dbReference type="ARBA" id="ARBA00022475"/>
    </source>
</evidence>